<dbReference type="Proteomes" id="UP000465302">
    <property type="component" value="Unassembled WGS sequence"/>
</dbReference>
<comment type="caution">
    <text evidence="2">The sequence shown here is derived from an EMBL/GenBank/DDBJ whole genome shotgun (WGS) entry which is preliminary data.</text>
</comment>
<gene>
    <name evidence="2" type="ORF">MAGR_58570</name>
</gene>
<evidence type="ECO:0000313" key="3">
    <source>
        <dbReference type="Proteomes" id="UP000465302"/>
    </source>
</evidence>
<evidence type="ECO:0000313" key="2">
    <source>
        <dbReference type="EMBL" id="GFG54416.1"/>
    </source>
</evidence>
<protein>
    <submittedName>
        <fullName evidence="2">Uncharacterized protein</fullName>
    </submittedName>
</protein>
<organism evidence="2 3">
    <name type="scientific">Mycolicibacterium agri</name>
    <name type="common">Mycobacterium agri</name>
    <dbReference type="NCBI Taxonomy" id="36811"/>
    <lineage>
        <taxon>Bacteria</taxon>
        <taxon>Bacillati</taxon>
        <taxon>Actinomycetota</taxon>
        <taxon>Actinomycetes</taxon>
        <taxon>Mycobacteriales</taxon>
        <taxon>Mycobacteriaceae</taxon>
        <taxon>Mycolicibacterium</taxon>
    </lineage>
</organism>
<dbReference type="EMBL" id="BLKS01000001">
    <property type="protein sequence ID" value="GFG54416.1"/>
    <property type="molecule type" value="Genomic_DNA"/>
</dbReference>
<name>A0A7I9WB25_MYCAG</name>
<evidence type="ECO:0000256" key="1">
    <source>
        <dbReference type="SAM" id="MobiDB-lite"/>
    </source>
</evidence>
<sequence>MEVGDSADYRREMNDMGTAVYRRQGYVHRPKVTGVDLAGLAHPFRRLTLIRYSDLERAVAQEPTNNGSADGSDAARDKYAAHSTAHLCREFNTASTPPP</sequence>
<accession>A0A7I9WB25</accession>
<proteinExistence type="predicted"/>
<reference evidence="2 3" key="1">
    <citation type="journal article" date="2019" name="Emerg. Microbes Infect.">
        <title>Comprehensive subspecies identification of 175 nontuberculous mycobacteria species based on 7547 genomic profiles.</title>
        <authorList>
            <person name="Matsumoto Y."/>
            <person name="Kinjo T."/>
            <person name="Motooka D."/>
            <person name="Nabeya D."/>
            <person name="Jung N."/>
            <person name="Uechi K."/>
            <person name="Horii T."/>
            <person name="Iida T."/>
            <person name="Fujita J."/>
            <person name="Nakamura S."/>
        </authorList>
    </citation>
    <scope>NUCLEOTIDE SEQUENCE [LARGE SCALE GENOMIC DNA]</scope>
    <source>
        <strain evidence="2 3">JCM 6377</strain>
    </source>
</reference>
<dbReference type="AlphaFoldDB" id="A0A7I9WB25"/>
<feature type="region of interest" description="Disordered" evidence="1">
    <location>
        <begin position="60"/>
        <end position="81"/>
    </location>
</feature>